<comment type="caution">
    <text evidence="1">The sequence shown here is derived from an EMBL/GenBank/DDBJ whole genome shotgun (WGS) entry which is preliminary data.</text>
</comment>
<sequence>GKPMKPKKQVALKFKTLTLTLALATGINVTNGFATEATDAEKITAAGTALKDFIKDYDAANTPAELGVVGTTAGAVATGKGIYKAAGNVGTDGQKAIAQGKDLTKTRYAELLKEAKAIDIGAPKANAVFDAGVAADDSTENKAKLLNLLLTELGDKNDEIGVEKYLNGVSKLAIDNSGKPEVDDKLKALMVDGIDGDSVSAAANTDELVTNIHNLNHVVEGFYKTLYGKTEADELSWDEAKLDAFMAYAAAYAKLNAEGVDKVDDEKYTDAPTEKASALYKELFLAFDTNTAAQLDIDEKIKTITKDTQLGKVVAPDEHLKAALTRVDSVVES</sequence>
<feature type="non-terminal residue" evidence="1">
    <location>
        <position position="333"/>
    </location>
</feature>
<organism evidence="1 2">
    <name type="scientific">Paramuricea clavata</name>
    <name type="common">Red gorgonian</name>
    <name type="synonym">Violescent sea-whip</name>
    <dbReference type="NCBI Taxonomy" id="317549"/>
    <lineage>
        <taxon>Eukaryota</taxon>
        <taxon>Metazoa</taxon>
        <taxon>Cnidaria</taxon>
        <taxon>Anthozoa</taxon>
        <taxon>Octocorallia</taxon>
        <taxon>Malacalcyonacea</taxon>
        <taxon>Plexauridae</taxon>
        <taxon>Paramuricea</taxon>
    </lineage>
</organism>
<keyword evidence="2" id="KW-1185">Reference proteome</keyword>
<protein>
    <submittedName>
        <fullName evidence="1">Uncharacterized protein</fullName>
    </submittedName>
</protein>
<feature type="non-terminal residue" evidence="1">
    <location>
        <position position="1"/>
    </location>
</feature>
<name>A0A6S7LW23_PARCT</name>
<evidence type="ECO:0000313" key="2">
    <source>
        <dbReference type="Proteomes" id="UP001152795"/>
    </source>
</evidence>
<dbReference type="EMBL" id="CACRXK020042398">
    <property type="protein sequence ID" value="CAB4045839.1"/>
    <property type="molecule type" value="Genomic_DNA"/>
</dbReference>
<reference evidence="1" key="1">
    <citation type="submission" date="2020-04" db="EMBL/GenBank/DDBJ databases">
        <authorList>
            <person name="Alioto T."/>
            <person name="Alioto T."/>
            <person name="Gomez Garrido J."/>
        </authorList>
    </citation>
    <scope>NUCLEOTIDE SEQUENCE</scope>
    <source>
        <strain evidence="1">A484AB</strain>
    </source>
</reference>
<accession>A0A6S7LW23</accession>
<evidence type="ECO:0000313" key="1">
    <source>
        <dbReference type="EMBL" id="CAB4045839.1"/>
    </source>
</evidence>
<gene>
    <name evidence="1" type="ORF">PACLA_8A011360</name>
</gene>
<proteinExistence type="predicted"/>
<dbReference type="AlphaFoldDB" id="A0A6S7LW23"/>
<dbReference type="Proteomes" id="UP001152795">
    <property type="component" value="Unassembled WGS sequence"/>
</dbReference>